<dbReference type="Gene3D" id="3.40.50.300">
    <property type="entry name" value="P-loop containing nucleotide triphosphate hydrolases"/>
    <property type="match status" value="2"/>
</dbReference>
<dbReference type="InterPro" id="IPR052933">
    <property type="entry name" value="DNA_Protect_Modify"/>
</dbReference>
<dbReference type="PRINTS" id="PR00507">
    <property type="entry name" value="N12N6MTFRASE"/>
</dbReference>
<evidence type="ECO:0000313" key="4">
    <source>
        <dbReference type="Proteomes" id="UP000261052"/>
    </source>
</evidence>
<dbReference type="EMBL" id="QSQP01000010">
    <property type="protein sequence ID" value="RGK42622.1"/>
    <property type="molecule type" value="Genomic_DNA"/>
</dbReference>
<protein>
    <recommendedName>
        <fullName evidence="2">Helicase ATP-binding domain-containing protein</fullName>
    </recommendedName>
</protein>
<dbReference type="Pfam" id="PF04851">
    <property type="entry name" value="ResIII"/>
    <property type="match status" value="1"/>
</dbReference>
<dbReference type="GO" id="GO:0005524">
    <property type="term" value="F:ATP binding"/>
    <property type="evidence" value="ECO:0007669"/>
    <property type="project" value="InterPro"/>
</dbReference>
<reference evidence="3 4" key="1">
    <citation type="submission" date="2018-08" db="EMBL/GenBank/DDBJ databases">
        <title>A genome reference for cultivated species of the human gut microbiota.</title>
        <authorList>
            <person name="Zou Y."/>
            <person name="Xue W."/>
            <person name="Luo G."/>
        </authorList>
    </citation>
    <scope>NUCLEOTIDE SEQUENCE [LARGE SCALE GENOMIC DNA]</scope>
    <source>
        <strain evidence="3 4">TF11-15AC</strain>
    </source>
</reference>
<feature type="domain" description="Helicase ATP-binding" evidence="2">
    <location>
        <begin position="800"/>
        <end position="1071"/>
    </location>
</feature>
<dbReference type="SUPFAM" id="SSF53335">
    <property type="entry name" value="S-adenosyl-L-methionine-dependent methyltransferases"/>
    <property type="match status" value="1"/>
</dbReference>
<evidence type="ECO:0000313" key="3">
    <source>
        <dbReference type="EMBL" id="RGK42622.1"/>
    </source>
</evidence>
<organism evidence="3 4">
    <name type="scientific">Agathobacter rectalis</name>
    <dbReference type="NCBI Taxonomy" id="39491"/>
    <lineage>
        <taxon>Bacteria</taxon>
        <taxon>Bacillati</taxon>
        <taxon>Bacillota</taxon>
        <taxon>Clostridia</taxon>
        <taxon>Lachnospirales</taxon>
        <taxon>Lachnospiraceae</taxon>
        <taxon>Agathobacter</taxon>
    </lineage>
</organism>
<sequence length="1623" mass="184871">MFLSERECKEYATEQGLTIINYDDMVFSSWKKKLEYEIAHEDTKEAVKNPSKRDKAHYNIQAINMMKLIESENRLAFEDEKDVLRKYSGWGGIPEVFDENDPKWSEENKQLKRILSPEEYDMARSSTLNAHYTDPEIIEAMYTALKDMGFENGNILEPSMGIGNFFEAMPKSMAEDSRLYGVELDPITGRMAKLIYPEAHIEVRGYENTDFQNDFFDVAIGNVPFGQYKVLDKEYDSNNFLIHDYFFAKTIDKVRPGGIIAFITSKGTMDKQNPSVRRYISKRAELVGAVRLPNIAFKNAGTSVTSDIIFLKKRNALTDVTDPWVELAVDDNGIEYNSYFVDHPEMVLGSMQMVSGPHGPESTCVPESGTPLKEQIKKAISTFQAVYELDQIELPDDELFIPATIPAMPGIRNYSYSNVGNKIYYRENSVMIEKDISDRAAERITGLINIRESVGRLIDLQLEDAPDEEIIAARDRLNKTYDSFVKRCGYINTRTNKSLFRDDSSYSLLASLEDLDDNGNVIGKADMFTKRTIRKAQPVDHVDTSVDALAVSMGELGKVDLSYMSRLTGKTENDIVKDLEGIIFEEPVSHEWQTEEEYLSGNIRNKLKEAEAAAQQDGKYQINVESLKNVMPKPLEAADIEVRLGATWIKPRYIEDFMREVLKTPVRLFEYGTVKVNFAKMTDEWNIQGKRSDNGNPLVYSTYGTERISAYSILENSLNLKDVRVYDSVFEDGKEKRILNKKETMLAQQKQDALKAAFTDWVFKAPDRRKDLTDTYNRLYNSIRPREYDGSNIIFNGMSPEITLAKHQKNAVAHVLYGNNTLLAHCVGAGKTFEMIAAAMESKRLGLCHKSLFVVPNHLTEQLAGDFMRLYPGANILAATKKDFEPARRKRFCARIATGDYDAVIIGHTQFEKIPLSAERQKRVIAAQIESITDAIRNAKANNGEYYTIKAMEKTKKSLEVRLGKLNDRSKKDDVVTYEQLGVDRLFVDESQEFKNLFLYTKMRNVAGISQSESQRASDMFAKCRYMDEITGGKGITFATGTPISNSMTELYTNMRYLQYDRLMELGFKNFDAWASTFGETQTAIELTPEGTGYRAKTRFSKFYNLPELISIFKEAADIQTADMLHLPVPECDYENVVIQPSEFQKQIVKSLGQRAEYVRNASVDPAVDNMLKITNDGRKCALDQKLINPDLPENPNSKVKVCAVKAYEMWKDTEDIKAAQLVFCDSSTPKGDGSYNVYDALKGELVKLGVPEKEIAYIHDANSENKKAELFAKVRSGQIRFLFGSTKKMGAGTNVQERLIALHHLDVPWRPSDIEQQEGRILRQGNINPRVKIFRYVTESTFDSYSWQIIENKQKFIGQIMTSKSPVRSCDDVDEAALSYAEVKALATGNPYIKEKMTLDTEVAKLKLLKANFKSQKYRLEDDIVSVYPQEISQLKDNISGYKADIAKRDTTRNIIAENFFITINGVSYHDRKSGGAALIEAAHNKDTNRVRIGSYMGFDLYSRYNFMYNRYELYIQGKKEHWVELSKDPVGVITRINNCLDGLDKKLEKAQSSLSDVYQKLESAKIEAAKEFDKEDDLNQKLERLSELNALLDMDEKREEKEKQRKENEAIKQNKEISVHL</sequence>
<evidence type="ECO:0000259" key="2">
    <source>
        <dbReference type="SMART" id="SM00487"/>
    </source>
</evidence>
<dbReference type="InterPro" id="IPR029063">
    <property type="entry name" value="SAM-dependent_MTases_sf"/>
</dbReference>
<evidence type="ECO:0000256" key="1">
    <source>
        <dbReference type="SAM" id="MobiDB-lite"/>
    </source>
</evidence>
<name>A0A3E4LZY4_9FIRM</name>
<dbReference type="GO" id="GO:0003677">
    <property type="term" value="F:DNA binding"/>
    <property type="evidence" value="ECO:0007669"/>
    <property type="project" value="InterPro"/>
</dbReference>
<dbReference type="InterPro" id="IPR027417">
    <property type="entry name" value="P-loop_NTPase"/>
</dbReference>
<proteinExistence type="predicted"/>
<feature type="compositionally biased region" description="Basic and acidic residues" evidence="1">
    <location>
        <begin position="1596"/>
        <end position="1623"/>
    </location>
</feature>
<dbReference type="Proteomes" id="UP000261052">
    <property type="component" value="Unassembled WGS sequence"/>
</dbReference>
<dbReference type="PANTHER" id="PTHR41313">
    <property type="entry name" value="ADENINE-SPECIFIC METHYLTRANSFERASE"/>
    <property type="match status" value="1"/>
</dbReference>
<gene>
    <name evidence="3" type="ORF">DXD13_09415</name>
</gene>
<dbReference type="GO" id="GO:0016787">
    <property type="term" value="F:hydrolase activity"/>
    <property type="evidence" value="ECO:0007669"/>
    <property type="project" value="InterPro"/>
</dbReference>
<dbReference type="Gene3D" id="3.40.50.150">
    <property type="entry name" value="Vaccinia Virus protein VP39"/>
    <property type="match status" value="1"/>
</dbReference>
<comment type="caution">
    <text evidence="3">The sequence shown here is derived from an EMBL/GenBank/DDBJ whole genome shotgun (WGS) entry which is preliminary data.</text>
</comment>
<dbReference type="RefSeq" id="WP_117686174.1">
    <property type="nucleotide sequence ID" value="NZ_QSQP01000010.1"/>
</dbReference>
<dbReference type="SUPFAM" id="SSF52540">
    <property type="entry name" value="P-loop containing nucleoside triphosphate hydrolases"/>
    <property type="match status" value="2"/>
</dbReference>
<feature type="region of interest" description="Disordered" evidence="1">
    <location>
        <begin position="1595"/>
        <end position="1623"/>
    </location>
</feature>
<dbReference type="InterPro" id="IPR014001">
    <property type="entry name" value="Helicase_ATP-bd"/>
</dbReference>
<dbReference type="InterPro" id="IPR006935">
    <property type="entry name" value="Helicase/UvrB_N"/>
</dbReference>
<dbReference type="PANTHER" id="PTHR41313:SF1">
    <property type="entry name" value="DNA METHYLASE ADENINE-SPECIFIC DOMAIN-CONTAINING PROTEIN"/>
    <property type="match status" value="1"/>
</dbReference>
<accession>A0A3E4LZY4</accession>
<dbReference type="SMART" id="SM00487">
    <property type="entry name" value="DEXDc"/>
    <property type="match status" value="1"/>
</dbReference>